<feature type="transmembrane region" description="Helical" evidence="1">
    <location>
        <begin position="7"/>
        <end position="25"/>
    </location>
</feature>
<name>A0A840PSM8_9PSEU</name>
<dbReference type="EMBL" id="JACHIW010000001">
    <property type="protein sequence ID" value="MBB5153282.1"/>
    <property type="molecule type" value="Genomic_DNA"/>
</dbReference>
<reference evidence="2 3" key="1">
    <citation type="submission" date="2020-08" db="EMBL/GenBank/DDBJ databases">
        <title>Sequencing the genomes of 1000 actinobacteria strains.</title>
        <authorList>
            <person name="Klenk H.-P."/>
        </authorList>
    </citation>
    <scope>NUCLEOTIDE SEQUENCE [LARGE SCALE GENOMIC DNA]</scope>
    <source>
        <strain evidence="2 3">DSM 45584</strain>
    </source>
</reference>
<dbReference type="RefSeq" id="WP_184723883.1">
    <property type="nucleotide sequence ID" value="NZ_JACHIW010000001.1"/>
</dbReference>
<evidence type="ECO:0000256" key="1">
    <source>
        <dbReference type="SAM" id="Phobius"/>
    </source>
</evidence>
<organism evidence="2 3">
    <name type="scientific">Saccharopolyspora phatthalungensis</name>
    <dbReference type="NCBI Taxonomy" id="664693"/>
    <lineage>
        <taxon>Bacteria</taxon>
        <taxon>Bacillati</taxon>
        <taxon>Actinomycetota</taxon>
        <taxon>Actinomycetes</taxon>
        <taxon>Pseudonocardiales</taxon>
        <taxon>Pseudonocardiaceae</taxon>
        <taxon>Saccharopolyspora</taxon>
    </lineage>
</organism>
<proteinExistence type="predicted"/>
<comment type="caution">
    <text evidence="2">The sequence shown here is derived from an EMBL/GenBank/DDBJ whole genome shotgun (WGS) entry which is preliminary data.</text>
</comment>
<dbReference type="AlphaFoldDB" id="A0A840PSM8"/>
<keyword evidence="3" id="KW-1185">Reference proteome</keyword>
<feature type="transmembrane region" description="Helical" evidence="1">
    <location>
        <begin position="31"/>
        <end position="50"/>
    </location>
</feature>
<accession>A0A840PSM8</accession>
<keyword evidence="1" id="KW-1133">Transmembrane helix</keyword>
<evidence type="ECO:0000313" key="2">
    <source>
        <dbReference type="EMBL" id="MBB5153282.1"/>
    </source>
</evidence>
<protein>
    <submittedName>
        <fullName evidence="2">Uncharacterized protein</fullName>
    </submittedName>
</protein>
<gene>
    <name evidence="2" type="ORF">BJ970_000816</name>
</gene>
<keyword evidence="1" id="KW-0812">Transmembrane</keyword>
<dbReference type="Proteomes" id="UP000584374">
    <property type="component" value="Unassembled WGS sequence"/>
</dbReference>
<sequence>MNREQRGVVKAVSVIAALLWVVLGLRFGWPFWVLLTLIVVTIAAPWLVIWRYRRWKVQRLALAPRPVETVEPPERPNPTERPLSGVPLRSAHPDYKFLFSGTVFWYSKPDAPGLPHVDPGGLAADLILEQARRLVAEVPPDEGELAEYRLNAALGAERCDPTGHVAVWAGEVRLELPESDAARLRRLAEARKQRELWERARDHERDKRAYLADEVLKTPGSALVWWLAREDCNVDEAVRQIGNLRRLTAAAHDTRVPAPDFDAPQWITAVSADQPSMHSFLLEEFDLGNNGGGTSHHVLAAIEGLATGEERAVLSRRMAEVLAAHGHREMAELVRDTFDASNRRELPGSGAS</sequence>
<keyword evidence="1" id="KW-0472">Membrane</keyword>
<evidence type="ECO:0000313" key="3">
    <source>
        <dbReference type="Proteomes" id="UP000584374"/>
    </source>
</evidence>